<gene>
    <name evidence="2" type="ORF">DB32_008252</name>
</gene>
<dbReference type="GO" id="GO:0016853">
    <property type="term" value="F:isomerase activity"/>
    <property type="evidence" value="ECO:0007669"/>
    <property type="project" value="UniProtKB-KW"/>
</dbReference>
<dbReference type="STRING" id="927083.DB32_008252"/>
<dbReference type="AlphaFoldDB" id="A0A0F6YN93"/>
<keyword evidence="2" id="KW-0413">Isomerase</keyword>
<dbReference type="InterPro" id="IPR036249">
    <property type="entry name" value="Thioredoxin-like_sf"/>
</dbReference>
<sequence>MRELSIDVVSDVVCPWCLIGVERLERALESFPDVRADVRFHPFLLDPSTPDEGVDLRERLRAKYGVAPERMFERVESAARESGIPLDFTKVTRSVATPRAHTLLRHAAAKGTQRALKKALLHAYFLEGRDVGSIDELVAIASAHGFEADEARALLRDDAELRRTRDEAAAVASQGISGVPFFVFGERLAFSGAQSVDVMKSVIARALDEQR</sequence>
<dbReference type="Pfam" id="PF01323">
    <property type="entry name" value="DSBA"/>
    <property type="match status" value="1"/>
</dbReference>
<dbReference type="InterPro" id="IPR001853">
    <property type="entry name" value="DSBA-like_thioredoxin_dom"/>
</dbReference>
<dbReference type="GO" id="GO:0016491">
    <property type="term" value="F:oxidoreductase activity"/>
    <property type="evidence" value="ECO:0007669"/>
    <property type="project" value="InterPro"/>
</dbReference>
<organism evidence="2 3">
    <name type="scientific">Sandaracinus amylolyticus</name>
    <dbReference type="NCBI Taxonomy" id="927083"/>
    <lineage>
        <taxon>Bacteria</taxon>
        <taxon>Pseudomonadati</taxon>
        <taxon>Myxococcota</taxon>
        <taxon>Polyangia</taxon>
        <taxon>Polyangiales</taxon>
        <taxon>Sandaracinaceae</taxon>
        <taxon>Sandaracinus</taxon>
    </lineage>
</organism>
<dbReference type="Proteomes" id="UP000034883">
    <property type="component" value="Chromosome"/>
</dbReference>
<evidence type="ECO:0000313" key="2">
    <source>
        <dbReference type="EMBL" id="AKF11103.1"/>
    </source>
</evidence>
<accession>A0A0F6YN93</accession>
<dbReference type="PANTHER" id="PTHR13887:SF41">
    <property type="entry name" value="THIOREDOXIN SUPERFAMILY PROTEIN"/>
    <property type="match status" value="1"/>
</dbReference>
<feature type="domain" description="DSBA-like thioredoxin" evidence="1">
    <location>
        <begin position="6"/>
        <end position="203"/>
    </location>
</feature>
<dbReference type="Gene3D" id="3.40.30.10">
    <property type="entry name" value="Glutaredoxin"/>
    <property type="match status" value="1"/>
</dbReference>
<name>A0A0F6YN93_9BACT</name>
<dbReference type="SUPFAM" id="SSF52833">
    <property type="entry name" value="Thioredoxin-like"/>
    <property type="match status" value="1"/>
</dbReference>
<dbReference type="CDD" id="cd03024">
    <property type="entry name" value="DsbA_FrnE"/>
    <property type="match status" value="1"/>
</dbReference>
<proteinExistence type="predicted"/>
<evidence type="ECO:0000259" key="1">
    <source>
        <dbReference type="Pfam" id="PF01323"/>
    </source>
</evidence>
<dbReference type="RefSeq" id="WP_053238004.1">
    <property type="nucleotide sequence ID" value="NZ_CP011125.1"/>
</dbReference>
<dbReference type="OrthoDB" id="9799122at2"/>
<reference evidence="2 3" key="1">
    <citation type="submission" date="2015-03" db="EMBL/GenBank/DDBJ databases">
        <title>Genome assembly of Sandaracinus amylolyticus DSM 53668.</title>
        <authorList>
            <person name="Sharma G."/>
            <person name="Subramanian S."/>
        </authorList>
    </citation>
    <scope>NUCLEOTIDE SEQUENCE [LARGE SCALE GENOMIC DNA]</scope>
    <source>
        <strain evidence="2 3">DSM 53668</strain>
    </source>
</reference>
<dbReference type="EMBL" id="CP011125">
    <property type="protein sequence ID" value="AKF11103.1"/>
    <property type="molecule type" value="Genomic_DNA"/>
</dbReference>
<dbReference type="PANTHER" id="PTHR13887">
    <property type="entry name" value="GLUTATHIONE S-TRANSFERASE KAPPA"/>
    <property type="match status" value="1"/>
</dbReference>
<evidence type="ECO:0000313" key="3">
    <source>
        <dbReference type="Proteomes" id="UP000034883"/>
    </source>
</evidence>
<dbReference type="KEGG" id="samy:DB32_008252"/>
<protein>
    <submittedName>
        <fullName evidence="2">2-hydroxychromene-2-carboxylate isomerase/DsbA-like thioredoxin domain protein</fullName>
    </submittedName>
</protein>
<keyword evidence="3" id="KW-1185">Reference proteome</keyword>